<comment type="similarity">
    <text evidence="2">Belongs to the Glu/Leu/Phe/Val dehydrogenases family.</text>
</comment>
<evidence type="ECO:0000259" key="4">
    <source>
        <dbReference type="SMART" id="SM00839"/>
    </source>
</evidence>
<gene>
    <name evidence="5" type="ORF">KC729_12120</name>
</gene>
<organism evidence="5 6">
    <name type="scientific">Eiseniibacteriota bacterium</name>
    <dbReference type="NCBI Taxonomy" id="2212470"/>
    <lineage>
        <taxon>Bacteria</taxon>
        <taxon>Candidatus Eiseniibacteriota</taxon>
    </lineage>
</organism>
<dbReference type="InterPro" id="IPR006095">
    <property type="entry name" value="Glu/Leu/Phe/Val/Trp_DH"/>
</dbReference>
<dbReference type="CDD" id="cd01076">
    <property type="entry name" value="NAD_bind_1_Glu_DH"/>
    <property type="match status" value="1"/>
</dbReference>
<feature type="domain" description="Glutamate/phenylalanine/leucine/valine/L-tryptophan dehydrogenase C-terminal" evidence="4">
    <location>
        <begin position="23"/>
        <end position="305"/>
    </location>
</feature>
<accession>A0A956LZK7</accession>
<proteinExistence type="inferred from homology"/>
<dbReference type="GO" id="GO:0006538">
    <property type="term" value="P:L-glutamate catabolic process"/>
    <property type="evidence" value="ECO:0007669"/>
    <property type="project" value="TreeGrafter"/>
</dbReference>
<dbReference type="PRINTS" id="PR00082">
    <property type="entry name" value="GLFDHDRGNASE"/>
</dbReference>
<reference evidence="5" key="1">
    <citation type="submission" date="2020-04" db="EMBL/GenBank/DDBJ databases">
        <authorList>
            <person name="Zhang T."/>
        </authorList>
    </citation>
    <scope>NUCLEOTIDE SEQUENCE</scope>
    <source>
        <strain evidence="5">HKST-UBA01</strain>
    </source>
</reference>
<dbReference type="Gene3D" id="3.40.50.720">
    <property type="entry name" value="NAD(P)-binding Rossmann-like Domain"/>
    <property type="match status" value="1"/>
</dbReference>
<name>A0A956LZK7_UNCEI</name>
<dbReference type="InterPro" id="IPR036291">
    <property type="entry name" value="NAD(P)-bd_dom_sf"/>
</dbReference>
<dbReference type="EMBL" id="JAGQHR010000379">
    <property type="protein sequence ID" value="MCA9728424.1"/>
    <property type="molecule type" value="Genomic_DNA"/>
</dbReference>
<evidence type="ECO:0000256" key="1">
    <source>
        <dbReference type="ARBA" id="ARBA00023002"/>
    </source>
</evidence>
<dbReference type="GO" id="GO:0004352">
    <property type="term" value="F:glutamate dehydrogenase (NAD+) activity"/>
    <property type="evidence" value="ECO:0007669"/>
    <property type="project" value="TreeGrafter"/>
</dbReference>
<evidence type="ECO:0000313" key="5">
    <source>
        <dbReference type="EMBL" id="MCA9728424.1"/>
    </source>
</evidence>
<dbReference type="Pfam" id="PF00208">
    <property type="entry name" value="ELFV_dehydrog"/>
    <property type="match status" value="1"/>
</dbReference>
<feature type="non-terminal residue" evidence="5">
    <location>
        <position position="1"/>
    </location>
</feature>
<reference evidence="5" key="2">
    <citation type="journal article" date="2021" name="Microbiome">
        <title>Successional dynamics and alternative stable states in a saline activated sludge microbial community over 9 years.</title>
        <authorList>
            <person name="Wang Y."/>
            <person name="Ye J."/>
            <person name="Ju F."/>
            <person name="Liu L."/>
            <person name="Boyd J.A."/>
            <person name="Deng Y."/>
            <person name="Parks D.H."/>
            <person name="Jiang X."/>
            <person name="Yin X."/>
            <person name="Woodcroft B.J."/>
            <person name="Tyson G.W."/>
            <person name="Hugenholtz P."/>
            <person name="Polz M.F."/>
            <person name="Zhang T."/>
        </authorList>
    </citation>
    <scope>NUCLEOTIDE SEQUENCE</scope>
    <source>
        <strain evidence="5">HKST-UBA01</strain>
    </source>
</reference>
<protein>
    <submittedName>
        <fullName evidence="5">Glu/Leu/Phe/Val dehydrogenase</fullName>
    </submittedName>
</protein>
<evidence type="ECO:0000256" key="2">
    <source>
        <dbReference type="RuleBase" id="RU004417"/>
    </source>
</evidence>
<evidence type="ECO:0000256" key="3">
    <source>
        <dbReference type="SAM" id="MobiDB-lite"/>
    </source>
</evidence>
<dbReference type="FunFam" id="3.40.50.720:FF:000100">
    <property type="entry name" value="Glutamate dehydrogenase 1, mitochondrial"/>
    <property type="match status" value="1"/>
</dbReference>
<comment type="caution">
    <text evidence="5">The sequence shown here is derived from an EMBL/GenBank/DDBJ whole genome shotgun (WGS) entry which is preliminary data.</text>
</comment>
<dbReference type="SUPFAM" id="SSF51735">
    <property type="entry name" value="NAD(P)-binding Rossmann-fold domains"/>
    <property type="match status" value="1"/>
</dbReference>
<dbReference type="PANTHER" id="PTHR11606:SF13">
    <property type="entry name" value="GLUTAMATE DEHYDROGENASE 1, MITOCHONDRIAL"/>
    <property type="match status" value="1"/>
</dbReference>
<keyword evidence="1 2" id="KW-0560">Oxidoreductase</keyword>
<feature type="region of interest" description="Disordered" evidence="3">
    <location>
        <begin position="1"/>
        <end position="23"/>
    </location>
</feature>
<dbReference type="AlphaFoldDB" id="A0A956LZK7"/>
<dbReference type="InterPro" id="IPR006096">
    <property type="entry name" value="Glu/Leu/Phe/Val/Trp_DH_C"/>
</dbReference>
<dbReference type="InterPro" id="IPR033922">
    <property type="entry name" value="NAD_bind_Glu_DH"/>
</dbReference>
<dbReference type="PANTHER" id="PTHR11606">
    <property type="entry name" value="GLUTAMATE DEHYDROGENASE"/>
    <property type="match status" value="1"/>
</dbReference>
<sequence length="308" mass="33855">AFHPGQPDNHACITGKPFQQGGIRGRTEATGRGVQYGLREAFSDPKSLKEIKLAPGLAGKKVAVQGFGNVGYHAATLLHDEDGCTIVGLSEWDGSIVNPKGLNPHEVHLWRKEKGTIRGFPGAKTIEDTRAVLEVECDILIPAALENQISMQNADRIKCRVIAEAANGPTTPGGEAILLKKDVFIIPDIYLNAGGVVVSYFEWTKNLTHMRFGRLEKRINEIDRNLLIGGIEKTIGQTFDNSTRQKLTHGVDEAVLVRSGLEETMTSAYREVRELFLKRKKIHDMRTAAFVCAIEKVAASYKSLGVWP</sequence>
<dbReference type="Proteomes" id="UP000697710">
    <property type="component" value="Unassembled WGS sequence"/>
</dbReference>
<evidence type="ECO:0000313" key="6">
    <source>
        <dbReference type="Proteomes" id="UP000697710"/>
    </source>
</evidence>
<dbReference type="SMART" id="SM00839">
    <property type="entry name" value="ELFV_dehydrog"/>
    <property type="match status" value="1"/>
</dbReference>